<proteinExistence type="predicted"/>
<dbReference type="InterPro" id="IPR012338">
    <property type="entry name" value="Beta-lactam/transpept-like"/>
</dbReference>
<feature type="non-terminal residue" evidence="2">
    <location>
        <position position="205"/>
    </location>
</feature>
<organism evidence="2 3">
    <name type="scientific">Candidatus Eisenbergiella intestinigallinarum</name>
    <dbReference type="NCBI Taxonomy" id="2838549"/>
    <lineage>
        <taxon>Bacteria</taxon>
        <taxon>Bacillati</taxon>
        <taxon>Bacillota</taxon>
        <taxon>Clostridia</taxon>
        <taxon>Lachnospirales</taxon>
        <taxon>Lachnospiraceae</taxon>
        <taxon>Eisenbergiella</taxon>
    </lineage>
</organism>
<gene>
    <name evidence="2" type="ORF">H9926_10565</name>
</gene>
<name>A0A9D2QLT5_9FIRM</name>
<dbReference type="EMBL" id="DWVS01000271">
    <property type="protein sequence ID" value="HJC88444.1"/>
    <property type="molecule type" value="Genomic_DNA"/>
</dbReference>
<protein>
    <submittedName>
        <fullName evidence="2">Beta-lactamase family protein</fullName>
    </submittedName>
</protein>
<dbReference type="PANTHER" id="PTHR43283">
    <property type="entry name" value="BETA-LACTAMASE-RELATED"/>
    <property type="match status" value="1"/>
</dbReference>
<evidence type="ECO:0000313" key="2">
    <source>
        <dbReference type="EMBL" id="HJC88444.1"/>
    </source>
</evidence>
<dbReference type="InterPro" id="IPR001466">
    <property type="entry name" value="Beta-lactam-related"/>
</dbReference>
<sequence length="205" mass="22736">MLNRQEYKTAVDRIIQKEVEAGRIAGACALVLLKGEKLYAGAFGCADLEKKLPMKEDTIFRLFSLTKPITSAAVMLLAERGLLELSDPVSRYLPQFAGMQVWKGPGRLEKASREITLWDLMNMLSGITGPGGVTEPGLEMEGIYRELIGRRMRGERVDTQEYLRRIAAVPLLNQPGEKWMYGLSADVLGGVAEVVSGLRFGDFLR</sequence>
<reference evidence="2" key="1">
    <citation type="journal article" date="2021" name="PeerJ">
        <title>Extensive microbial diversity within the chicken gut microbiome revealed by metagenomics and culture.</title>
        <authorList>
            <person name="Gilroy R."/>
            <person name="Ravi A."/>
            <person name="Getino M."/>
            <person name="Pursley I."/>
            <person name="Horton D.L."/>
            <person name="Alikhan N.F."/>
            <person name="Baker D."/>
            <person name="Gharbi K."/>
            <person name="Hall N."/>
            <person name="Watson M."/>
            <person name="Adriaenssens E.M."/>
            <person name="Foster-Nyarko E."/>
            <person name="Jarju S."/>
            <person name="Secka A."/>
            <person name="Antonio M."/>
            <person name="Oren A."/>
            <person name="Chaudhuri R.R."/>
            <person name="La Ragione R."/>
            <person name="Hildebrand F."/>
            <person name="Pallen M.J."/>
        </authorList>
    </citation>
    <scope>NUCLEOTIDE SEQUENCE</scope>
    <source>
        <strain evidence="2">ChiBcec1-1630</strain>
    </source>
</reference>
<dbReference type="SUPFAM" id="SSF56601">
    <property type="entry name" value="beta-lactamase/transpeptidase-like"/>
    <property type="match status" value="1"/>
</dbReference>
<evidence type="ECO:0000259" key="1">
    <source>
        <dbReference type="Pfam" id="PF00144"/>
    </source>
</evidence>
<dbReference type="Gene3D" id="3.40.710.10">
    <property type="entry name" value="DD-peptidase/beta-lactamase superfamily"/>
    <property type="match status" value="1"/>
</dbReference>
<dbReference type="Proteomes" id="UP000823922">
    <property type="component" value="Unassembled WGS sequence"/>
</dbReference>
<dbReference type="InterPro" id="IPR050789">
    <property type="entry name" value="Diverse_Enzym_Activities"/>
</dbReference>
<reference evidence="2" key="2">
    <citation type="submission" date="2021-04" db="EMBL/GenBank/DDBJ databases">
        <authorList>
            <person name="Gilroy R."/>
        </authorList>
    </citation>
    <scope>NUCLEOTIDE SEQUENCE</scope>
    <source>
        <strain evidence="2">ChiBcec1-1630</strain>
    </source>
</reference>
<feature type="domain" description="Beta-lactamase-related" evidence="1">
    <location>
        <begin position="11"/>
        <end position="205"/>
    </location>
</feature>
<evidence type="ECO:0000313" key="3">
    <source>
        <dbReference type="Proteomes" id="UP000823922"/>
    </source>
</evidence>
<dbReference type="Pfam" id="PF00144">
    <property type="entry name" value="Beta-lactamase"/>
    <property type="match status" value="1"/>
</dbReference>
<comment type="caution">
    <text evidence="2">The sequence shown here is derived from an EMBL/GenBank/DDBJ whole genome shotgun (WGS) entry which is preliminary data.</text>
</comment>
<dbReference type="AlphaFoldDB" id="A0A9D2QLT5"/>
<dbReference type="PANTHER" id="PTHR43283:SF3">
    <property type="entry name" value="BETA-LACTAMASE FAMILY PROTEIN (AFU_ORTHOLOGUE AFUA_5G07500)"/>
    <property type="match status" value="1"/>
</dbReference>
<accession>A0A9D2QLT5</accession>